<protein>
    <submittedName>
        <fullName evidence="3">Uncharacterized protein</fullName>
    </submittedName>
</protein>
<dbReference type="AlphaFoldDB" id="A0AAE9E5T6"/>
<evidence type="ECO:0000313" key="5">
    <source>
        <dbReference type="Proteomes" id="UP000829354"/>
    </source>
</evidence>
<reference evidence="3 5" key="1">
    <citation type="submission" date="2022-04" db="EMBL/GenBank/DDBJ databases">
        <title>Chromosome-level reference genomes for two strains of Caenorhabditis briggsae: an improved platform for comparative genomics.</title>
        <authorList>
            <person name="Stevens L."/>
            <person name="Andersen E."/>
        </authorList>
    </citation>
    <scope>NUCLEOTIDE SEQUENCE [LARGE SCALE GENOMIC DNA]</scope>
    <source>
        <strain evidence="3">VX34</strain>
        <tissue evidence="3">Whole-organism</tissue>
    </source>
</reference>
<evidence type="ECO:0000256" key="1">
    <source>
        <dbReference type="SAM" id="MobiDB-lite"/>
    </source>
</evidence>
<feature type="region of interest" description="Disordered" evidence="1">
    <location>
        <begin position="1"/>
        <end position="53"/>
    </location>
</feature>
<keyword evidence="5" id="KW-1185">Reference proteome</keyword>
<feature type="compositionally biased region" description="Basic and acidic residues" evidence="1">
    <location>
        <begin position="10"/>
        <end position="21"/>
    </location>
</feature>
<dbReference type="EMBL" id="CP090891">
    <property type="protein sequence ID" value="ULU12336.1"/>
    <property type="molecule type" value="Genomic_DNA"/>
</dbReference>
<gene>
    <name evidence="2" type="ORF">L3Y34_015568</name>
    <name evidence="3" type="ORF">L5515_001647</name>
</gene>
<feature type="compositionally biased region" description="Low complexity" evidence="1">
    <location>
        <begin position="24"/>
        <end position="50"/>
    </location>
</feature>
<accession>A0AAE9E5T6</accession>
<evidence type="ECO:0000313" key="3">
    <source>
        <dbReference type="EMBL" id="UMM13289.1"/>
    </source>
</evidence>
<dbReference type="Proteomes" id="UP000829354">
    <property type="component" value="Chromosome I"/>
</dbReference>
<dbReference type="Proteomes" id="UP000827892">
    <property type="component" value="Chromosome I"/>
</dbReference>
<name>A0AAE9E5T6_CAEBR</name>
<reference evidence="2 4" key="2">
    <citation type="submission" date="2022-05" db="EMBL/GenBank/DDBJ databases">
        <title>Chromosome-level reference genomes for two strains of Caenorhabditis briggsae: an improved platform for comparative genomics.</title>
        <authorList>
            <person name="Stevens L."/>
            <person name="Andersen E.C."/>
        </authorList>
    </citation>
    <scope>NUCLEOTIDE SEQUENCE [LARGE SCALE GENOMIC DNA]</scope>
    <source>
        <strain evidence="2">QX1410_ONT</strain>
        <tissue evidence="2">Whole-organism</tissue>
    </source>
</reference>
<evidence type="ECO:0000313" key="2">
    <source>
        <dbReference type="EMBL" id="ULU12336.1"/>
    </source>
</evidence>
<evidence type="ECO:0000313" key="4">
    <source>
        <dbReference type="Proteomes" id="UP000827892"/>
    </source>
</evidence>
<organism evidence="3 5">
    <name type="scientific">Caenorhabditis briggsae</name>
    <dbReference type="NCBI Taxonomy" id="6238"/>
    <lineage>
        <taxon>Eukaryota</taxon>
        <taxon>Metazoa</taxon>
        <taxon>Ecdysozoa</taxon>
        <taxon>Nematoda</taxon>
        <taxon>Chromadorea</taxon>
        <taxon>Rhabditida</taxon>
        <taxon>Rhabditina</taxon>
        <taxon>Rhabditomorpha</taxon>
        <taxon>Rhabditoidea</taxon>
        <taxon>Rhabditidae</taxon>
        <taxon>Peloderinae</taxon>
        <taxon>Caenorhabditis</taxon>
    </lineage>
</organism>
<proteinExistence type="predicted"/>
<sequence>MASSNVENNLKQEHNKPEDLHGSNNNLTPLTHTNETTSSTTVGTTKGTKPTWKKIKRCPQNIPPIRRIRWSSSTVFPITYCNICYGNSIY</sequence>
<dbReference type="EMBL" id="CP092620">
    <property type="protein sequence ID" value="UMM13289.1"/>
    <property type="molecule type" value="Genomic_DNA"/>
</dbReference>